<comment type="caution">
    <text evidence="2">The sequence shown here is derived from an EMBL/GenBank/DDBJ whole genome shotgun (WGS) entry which is preliminary data.</text>
</comment>
<dbReference type="RefSeq" id="WP_165912833.1">
    <property type="nucleotide sequence ID" value="NZ_SLXQ01000001.1"/>
</dbReference>
<dbReference type="Gene3D" id="3.10.450.50">
    <property type="match status" value="1"/>
</dbReference>
<evidence type="ECO:0000313" key="2">
    <source>
        <dbReference type="EMBL" id="TCP57221.1"/>
    </source>
</evidence>
<feature type="domain" description="SnoaL-like" evidence="1">
    <location>
        <begin position="12"/>
        <end position="130"/>
    </location>
</feature>
<evidence type="ECO:0000259" key="1">
    <source>
        <dbReference type="Pfam" id="PF13474"/>
    </source>
</evidence>
<dbReference type="InterPro" id="IPR037401">
    <property type="entry name" value="SnoaL-like"/>
</dbReference>
<keyword evidence="3" id="KW-1185">Reference proteome</keyword>
<organism evidence="2 3">
    <name type="scientific">Tamaricihabitans halophyticus</name>
    <dbReference type="NCBI Taxonomy" id="1262583"/>
    <lineage>
        <taxon>Bacteria</taxon>
        <taxon>Bacillati</taxon>
        <taxon>Actinomycetota</taxon>
        <taxon>Actinomycetes</taxon>
        <taxon>Pseudonocardiales</taxon>
        <taxon>Pseudonocardiaceae</taxon>
        <taxon>Tamaricihabitans</taxon>
    </lineage>
</organism>
<dbReference type="SUPFAM" id="SSF54427">
    <property type="entry name" value="NTF2-like"/>
    <property type="match status" value="1"/>
</dbReference>
<dbReference type="Proteomes" id="UP000294911">
    <property type="component" value="Unassembled WGS sequence"/>
</dbReference>
<evidence type="ECO:0000313" key="3">
    <source>
        <dbReference type="Proteomes" id="UP000294911"/>
    </source>
</evidence>
<name>A0A4R2RBX1_9PSEU</name>
<keyword evidence="2" id="KW-0413">Isomerase</keyword>
<dbReference type="InterPro" id="IPR032710">
    <property type="entry name" value="NTF2-like_dom_sf"/>
</dbReference>
<dbReference type="AlphaFoldDB" id="A0A4R2RBX1"/>
<dbReference type="GO" id="GO:0016853">
    <property type="term" value="F:isomerase activity"/>
    <property type="evidence" value="ECO:0007669"/>
    <property type="project" value="UniProtKB-KW"/>
</dbReference>
<gene>
    <name evidence="2" type="ORF">EV191_1011174</name>
</gene>
<sequence length="144" mass="15627">MAIGVSEAAAAISARIEERAAALRNKDAHALVAMEAPEMVNYALAPPLSTGRADVPGLTGWLDTWDGQVGYEVTRLTVHAGADTGFAYSLDRMYGVQRGKQTSLWFRLTLGFVRVDDQWLIVHEHASVPFAMDGSDLAQLDLQP</sequence>
<protein>
    <submittedName>
        <fullName evidence="2">Ketosteroid isomerase-like protein</fullName>
    </submittedName>
</protein>
<reference evidence="2 3" key="1">
    <citation type="submission" date="2019-03" db="EMBL/GenBank/DDBJ databases">
        <title>Genomic Encyclopedia of Type Strains, Phase IV (KMG-IV): sequencing the most valuable type-strain genomes for metagenomic binning, comparative biology and taxonomic classification.</title>
        <authorList>
            <person name="Goeker M."/>
        </authorList>
    </citation>
    <scope>NUCLEOTIDE SEQUENCE [LARGE SCALE GENOMIC DNA]</scope>
    <source>
        <strain evidence="2 3">DSM 45765</strain>
    </source>
</reference>
<proteinExistence type="predicted"/>
<dbReference type="Pfam" id="PF13474">
    <property type="entry name" value="SnoaL_3"/>
    <property type="match status" value="1"/>
</dbReference>
<accession>A0A4R2RBX1</accession>
<dbReference type="EMBL" id="SLXQ01000001">
    <property type="protein sequence ID" value="TCP57221.1"/>
    <property type="molecule type" value="Genomic_DNA"/>
</dbReference>